<dbReference type="EMBL" id="JH597949">
    <property type="status" value="NOT_ANNOTATED_CDS"/>
    <property type="molecule type" value="Genomic_DNA"/>
</dbReference>
<sequence length="236" mass="27058">MTDPWWRARVSSEMYEGIANLQSLYNRAGRSFSDGPSSASDVPCHTARQVPTRPPSVASEVPNCPPRANSRATGRGNSSDVLSHRDGSTVVPRGSVGHRAYQRMDEAEEETHPPMDPQYRSDAVSQLDRVTCELREDLEHERGRRLDLFGNVNRLSSYRENKRTEYAFAQLANEREQRSLRDEQMEARQDISRLRGEISELQTQAEIQHRDHKYLLDILERKGCLHRKKPRTDSTV</sequence>
<feature type="compositionally biased region" description="Polar residues" evidence="2">
    <location>
        <begin position="70"/>
        <end position="81"/>
    </location>
</feature>
<evidence type="ECO:0008006" key="5">
    <source>
        <dbReference type="Google" id="ProtNLM"/>
    </source>
</evidence>
<accession>M4BUN5</accession>
<evidence type="ECO:0000256" key="1">
    <source>
        <dbReference type="SAM" id="Coils"/>
    </source>
</evidence>
<reference evidence="4" key="1">
    <citation type="journal article" date="2010" name="Science">
        <title>Signatures of adaptation to obligate biotrophy in the Hyaloperonospora arabidopsidis genome.</title>
        <authorList>
            <person name="Baxter L."/>
            <person name="Tripathy S."/>
            <person name="Ishaque N."/>
            <person name="Boot N."/>
            <person name="Cabral A."/>
            <person name="Kemen E."/>
            <person name="Thines M."/>
            <person name="Ah-Fong A."/>
            <person name="Anderson R."/>
            <person name="Badejoko W."/>
            <person name="Bittner-Eddy P."/>
            <person name="Boore J.L."/>
            <person name="Chibucos M.C."/>
            <person name="Coates M."/>
            <person name="Dehal P."/>
            <person name="Delehaunty K."/>
            <person name="Dong S."/>
            <person name="Downton P."/>
            <person name="Dumas B."/>
            <person name="Fabro G."/>
            <person name="Fronick C."/>
            <person name="Fuerstenberg S.I."/>
            <person name="Fulton L."/>
            <person name="Gaulin E."/>
            <person name="Govers F."/>
            <person name="Hughes L."/>
            <person name="Humphray S."/>
            <person name="Jiang R.H."/>
            <person name="Judelson H."/>
            <person name="Kamoun S."/>
            <person name="Kyung K."/>
            <person name="Meijer H."/>
            <person name="Minx P."/>
            <person name="Morris P."/>
            <person name="Nelson J."/>
            <person name="Phuntumart V."/>
            <person name="Qutob D."/>
            <person name="Rehmany A."/>
            <person name="Rougon-Cardoso A."/>
            <person name="Ryden P."/>
            <person name="Torto-Alalibo T."/>
            <person name="Studholme D."/>
            <person name="Wang Y."/>
            <person name="Win J."/>
            <person name="Wood J."/>
            <person name="Clifton S.W."/>
            <person name="Rogers J."/>
            <person name="Van den Ackerveken G."/>
            <person name="Jones J.D."/>
            <person name="McDowell J.M."/>
            <person name="Beynon J."/>
            <person name="Tyler B.M."/>
        </authorList>
    </citation>
    <scope>NUCLEOTIDE SEQUENCE [LARGE SCALE GENOMIC DNA]</scope>
    <source>
        <strain evidence="4">Emoy2</strain>
    </source>
</reference>
<feature type="compositionally biased region" description="Basic and acidic residues" evidence="2">
    <location>
        <begin position="102"/>
        <end position="113"/>
    </location>
</feature>
<proteinExistence type="predicted"/>
<evidence type="ECO:0000313" key="3">
    <source>
        <dbReference type="EnsemblProtists" id="HpaP810223"/>
    </source>
</evidence>
<dbReference type="EnsemblProtists" id="HpaT810223">
    <property type="protein sequence ID" value="HpaP810223"/>
    <property type="gene ID" value="HpaG810223"/>
</dbReference>
<keyword evidence="1" id="KW-0175">Coiled coil</keyword>
<feature type="coiled-coil region" evidence="1">
    <location>
        <begin position="177"/>
        <end position="204"/>
    </location>
</feature>
<dbReference type="HOGENOM" id="CLU_096991_0_0_1"/>
<feature type="region of interest" description="Disordered" evidence="2">
    <location>
        <begin position="32"/>
        <end position="123"/>
    </location>
</feature>
<reference evidence="3" key="2">
    <citation type="submission" date="2015-06" db="UniProtKB">
        <authorList>
            <consortium name="EnsemblProtists"/>
        </authorList>
    </citation>
    <scope>IDENTIFICATION</scope>
    <source>
        <strain evidence="3">Emoy2</strain>
    </source>
</reference>
<dbReference type="VEuPathDB" id="FungiDB:HpaG810223"/>
<keyword evidence="4" id="KW-1185">Reference proteome</keyword>
<dbReference type="Proteomes" id="UP000011713">
    <property type="component" value="Unassembled WGS sequence"/>
</dbReference>
<evidence type="ECO:0000313" key="4">
    <source>
        <dbReference type="Proteomes" id="UP000011713"/>
    </source>
</evidence>
<organism evidence="3 4">
    <name type="scientific">Hyaloperonospora arabidopsidis (strain Emoy2)</name>
    <name type="common">Downy mildew agent</name>
    <name type="synonym">Peronospora arabidopsidis</name>
    <dbReference type="NCBI Taxonomy" id="559515"/>
    <lineage>
        <taxon>Eukaryota</taxon>
        <taxon>Sar</taxon>
        <taxon>Stramenopiles</taxon>
        <taxon>Oomycota</taxon>
        <taxon>Peronosporomycetes</taxon>
        <taxon>Peronosporales</taxon>
        <taxon>Peronosporaceae</taxon>
        <taxon>Hyaloperonospora</taxon>
    </lineage>
</organism>
<dbReference type="AlphaFoldDB" id="M4BUN5"/>
<name>M4BUN5_HYAAE</name>
<evidence type="ECO:0000256" key="2">
    <source>
        <dbReference type="SAM" id="MobiDB-lite"/>
    </source>
</evidence>
<protein>
    <recommendedName>
        <fullName evidence="5">RxLR effector candidate protein</fullName>
    </recommendedName>
</protein>
<dbReference type="InParanoid" id="M4BUN5"/>